<name>A0ACB8UZT5_9EURO</name>
<sequence>MLSKSAQLALGAHTAGIYADMSIDGPEIGTLVAIIDRAKNLPNRKTMGKQNPYCACRLAKEAKKTDTDKRGGQTPKWDQELRFTVHQSPDYYQLKVSVFNDDKKTDLIGETWIDLRTVIIAGGGQSDSWHNLNCKGKYAGEIRIELTYYDTRPKDDAVVERRKEGQKSIETKSQPTSSVSGPRQSRPPKRRPLPANPTGVAPAKTAPTDPATVPRKEPSASNLARVPAPEQSQLSPTKTQRVYETPDDLGQQWASDPRPPHSSSPTRQAAYANSDPSFASNGPGRQVYQAIPDTSYSPVQDNSPTRQQYYHESRPLHHTPGVNHSYQSPQISTPPRQPQEHFIDPRNGNTADVFNQYNTSTSSIPAEDPYSSTSRRSERQSPHPDAELYREPPSHAYESPSRQMIRHTPTPEQGQNQYSHISRKSPNPIPEPHFHNNPESTQHLALENRNHNPKYSTPTKSDVYRDSPLRQSVSQADYYQHRQYIQPHVQDEDDNGPPPPPPAHRDGLTHSHGHEQYRSDQQPVIMPEPLSITPRTSPRPIERDTEYIAYSPNYRNAGHSTEVEQAYSVSPCPSYHSVSQERSYLQDRPTTSNSESVPPSLIAGFDSTLANEPDRMMPDHRQMRHQSTTPSSTSTQVVRSSPVDFPGRRSPRAAVKDSHQIPLRKSVSPQPRPPVDPDSLQGVPFSPDCYDALNPNASLATGLEQPAPPYETVERSMEAARQHEVDKLRSLGPIIGNDGRTIDPSDHLPADTWAPEPVRKPKKPEVVVRFKHAYTSNAVVPRPSTADREQQGRPRSFIASNRSTPPQSAEPYAAGRPRIHKIGPGRPQSYVQPSPNMPRDPSPRAGERGAYGQYSTSPNNGSVISQYSASSQVSRYSPGISQHYHSRPPIPAKVPIQPGSQTYAGMPPGASGELDALSEEMKRIDIGTGHGGRRGRPSFIGGYGQ</sequence>
<organism evidence="1">
    <name type="scientific">Ophidiomyces ophidiicola</name>
    <dbReference type="NCBI Taxonomy" id="1387563"/>
    <lineage>
        <taxon>Eukaryota</taxon>
        <taxon>Fungi</taxon>
        <taxon>Dikarya</taxon>
        <taxon>Ascomycota</taxon>
        <taxon>Pezizomycotina</taxon>
        <taxon>Eurotiomycetes</taxon>
        <taxon>Eurotiomycetidae</taxon>
        <taxon>Onygenales</taxon>
        <taxon>Onygenaceae</taxon>
        <taxon>Ophidiomyces</taxon>
    </lineage>
</organism>
<proteinExistence type="predicted"/>
<reference evidence="1" key="1">
    <citation type="journal article" date="2022" name="bioRxiv">
        <title>Population genetic analysis of Ophidiomyces ophidiicola, the causative agent of snake fungal disease, indicates recent introductions to the USA.</title>
        <authorList>
            <person name="Ladner J.T."/>
            <person name="Palmer J.M."/>
            <person name="Ettinger C.L."/>
            <person name="Stajich J.E."/>
            <person name="Farrell T.M."/>
            <person name="Glorioso B.M."/>
            <person name="Lawson B."/>
            <person name="Price S.J."/>
            <person name="Stengle A.G."/>
            <person name="Grear D.A."/>
            <person name="Lorch J.M."/>
        </authorList>
    </citation>
    <scope>NUCLEOTIDE SEQUENCE</scope>
    <source>
        <strain evidence="1">NWHC 24266-5</strain>
    </source>
</reference>
<dbReference type="EMBL" id="JALBCA010000028">
    <property type="protein sequence ID" value="KAI2388844.1"/>
    <property type="molecule type" value="Genomic_DNA"/>
</dbReference>
<accession>A0ACB8UZT5</accession>
<protein>
    <submittedName>
        <fullName evidence="1">Uncharacterized protein</fullName>
    </submittedName>
</protein>
<gene>
    <name evidence="1" type="ORF">LOY88_002437</name>
</gene>
<evidence type="ECO:0000313" key="1">
    <source>
        <dbReference type="EMBL" id="KAI2388844.1"/>
    </source>
</evidence>
<comment type="caution">
    <text evidence="1">The sequence shown here is derived from an EMBL/GenBank/DDBJ whole genome shotgun (WGS) entry which is preliminary data.</text>
</comment>